<dbReference type="EMBL" id="MU274908">
    <property type="protein sequence ID" value="KAI0090185.1"/>
    <property type="molecule type" value="Genomic_DNA"/>
</dbReference>
<evidence type="ECO:0000313" key="2">
    <source>
        <dbReference type="Proteomes" id="UP001055072"/>
    </source>
</evidence>
<reference evidence="1" key="1">
    <citation type="journal article" date="2021" name="Environ. Microbiol.">
        <title>Gene family expansions and transcriptome signatures uncover fungal adaptations to wood decay.</title>
        <authorList>
            <person name="Hage H."/>
            <person name="Miyauchi S."/>
            <person name="Viragh M."/>
            <person name="Drula E."/>
            <person name="Min B."/>
            <person name="Chaduli D."/>
            <person name="Navarro D."/>
            <person name="Favel A."/>
            <person name="Norest M."/>
            <person name="Lesage-Meessen L."/>
            <person name="Balint B."/>
            <person name="Merenyi Z."/>
            <person name="de Eugenio L."/>
            <person name="Morin E."/>
            <person name="Martinez A.T."/>
            <person name="Baldrian P."/>
            <person name="Stursova M."/>
            <person name="Martinez M.J."/>
            <person name="Novotny C."/>
            <person name="Magnuson J.K."/>
            <person name="Spatafora J.W."/>
            <person name="Maurice S."/>
            <person name="Pangilinan J."/>
            <person name="Andreopoulos W."/>
            <person name="LaButti K."/>
            <person name="Hundley H."/>
            <person name="Na H."/>
            <person name="Kuo A."/>
            <person name="Barry K."/>
            <person name="Lipzen A."/>
            <person name="Henrissat B."/>
            <person name="Riley R."/>
            <person name="Ahrendt S."/>
            <person name="Nagy L.G."/>
            <person name="Grigoriev I.V."/>
            <person name="Martin F."/>
            <person name="Rosso M.N."/>
        </authorList>
    </citation>
    <scope>NUCLEOTIDE SEQUENCE</scope>
    <source>
        <strain evidence="1">CBS 384.51</strain>
    </source>
</reference>
<protein>
    <submittedName>
        <fullName evidence="1">Endonuclease/exonuclease/phosphatase</fullName>
    </submittedName>
</protein>
<gene>
    <name evidence="1" type="ORF">BDY19DRAFT_938899</name>
</gene>
<keyword evidence="1" id="KW-0255">Endonuclease</keyword>
<sequence>MQATMSTAFNSRHPHRSSEEVPHIALQRQGVIARLHGLFPANHHELQVEGDAGKGSNQRAHKDKPPSKYIKIRMITWNMHDSVPKGDLQDLLGVVSDDPAGQTEPGSLPAFPLDDSHPYHLIIVAGQECPSLSGIPMGIGAGFKLKDKDREKEKEREGLGERPQLHNRYSEQGKDEDEERARRRSRHRSLIRHRSSYRRSHEDLASASTSHELSSQDKYLNPHHQTSGWTYMLEDWFCGEAPSFPDGASSSFHTPEVGHDTGYLDENGGQLSPKAKSTGDLNARLSMRQKGPYELLAKERMMGLYLAIFVHRDVKPFVEKTSKSAVTAGLIGGRVGNKGGVGISLKIAGTSFLFVNAHLAAHEGKVHHRIANFVKIKNELAVDDFLAADDPRMLEEDLTNRFDFTFVCGDLNFRLDITRLHADWLISRREYGQALAFDQLRQVMKTNPAFSGFVEAPINFPPTFKYDVLRYKRSKKASKRISRHLSEIGQTHEKQLTEIEEKTQEHLQDDSDDEPEADGEAVSLASTAWTSNSRYTTDGEDPETDAEDYFVNPLTRTNANTSNLVNDAKMLSSVAAHKAKAKWMSLITKPNSPFRKLQNVKQVLGQSRPQTPLSPSYRPQSPLLQPPHPPQFVAVTSPPTPDEKISGVVDTKLDDNYLKPSRSTGSSEHAPSPTPSGNPASMQTSHSNERSDEEEEKAVYDTSYKQRVPSWCDRILWKSNLEPDSDSEIEDEDAAAASIPHRSRMGTFLHALRPASIRARKDSLASVDTSIPTVRPLQESTPSSPSSFTGETAIDYPDLLNSSHSSPPHITHFLQHSKSTDFLHARDRPYTHRTRTQLQTFDELFPRSRRVSLNSFAGQSIPPQTLYRPPSHSQPQAYESSIPPPVPPKDFLPSPTPVTSLWKSLLPFLSQNTPPEFPPTPETSPHPQPKKGDVVCLGYDTLDDRQMRRLEGRSDHRPVIGSYALYV</sequence>
<dbReference type="Proteomes" id="UP001055072">
    <property type="component" value="Unassembled WGS sequence"/>
</dbReference>
<proteinExistence type="predicted"/>
<comment type="caution">
    <text evidence="1">The sequence shown here is derived from an EMBL/GenBank/DDBJ whole genome shotgun (WGS) entry which is preliminary data.</text>
</comment>
<name>A0ACB8U7J7_9APHY</name>
<keyword evidence="1" id="KW-0540">Nuclease</keyword>
<evidence type="ECO:0000313" key="1">
    <source>
        <dbReference type="EMBL" id="KAI0090185.1"/>
    </source>
</evidence>
<keyword evidence="2" id="KW-1185">Reference proteome</keyword>
<keyword evidence="1" id="KW-0378">Hydrolase</keyword>
<organism evidence="1 2">
    <name type="scientific">Irpex rosettiformis</name>
    <dbReference type="NCBI Taxonomy" id="378272"/>
    <lineage>
        <taxon>Eukaryota</taxon>
        <taxon>Fungi</taxon>
        <taxon>Dikarya</taxon>
        <taxon>Basidiomycota</taxon>
        <taxon>Agaricomycotina</taxon>
        <taxon>Agaricomycetes</taxon>
        <taxon>Polyporales</taxon>
        <taxon>Irpicaceae</taxon>
        <taxon>Irpex</taxon>
    </lineage>
</organism>
<accession>A0ACB8U7J7</accession>